<feature type="transmembrane region" description="Helical" evidence="4">
    <location>
        <begin position="184"/>
        <end position="204"/>
    </location>
</feature>
<evidence type="ECO:0000313" key="6">
    <source>
        <dbReference type="Proteomes" id="UP000366872"/>
    </source>
</evidence>
<feature type="transmembrane region" description="Helical" evidence="4">
    <location>
        <begin position="231"/>
        <end position="252"/>
    </location>
</feature>
<reference evidence="5 6" key="1">
    <citation type="submission" date="2019-04" db="EMBL/GenBank/DDBJ databases">
        <authorList>
            <person name="Van Vliet M D."/>
        </authorList>
    </citation>
    <scope>NUCLEOTIDE SEQUENCE [LARGE SCALE GENOMIC DNA]</scope>
    <source>
        <strain evidence="5 6">F1</strain>
    </source>
</reference>
<keyword evidence="6" id="KW-1185">Reference proteome</keyword>
<feature type="transmembrane region" description="Helical" evidence="4">
    <location>
        <begin position="296"/>
        <end position="313"/>
    </location>
</feature>
<feature type="transmembrane region" description="Helical" evidence="4">
    <location>
        <begin position="155"/>
        <end position="172"/>
    </location>
</feature>
<dbReference type="InterPro" id="IPR011701">
    <property type="entry name" value="MFS"/>
</dbReference>
<sequence length="531" mass="57947">MQDANSISEETMRNSLRNTTLAGAIGVFFFMIVQNGPIPLLLQQLGAGGIAIGLTATLFQLGMLVQIPSAFFTEKLASRKMFWATTTIAARAAMAIPGIFLLVAPERHSTSIWLILTAIGFFSFLAQMSAPAWFSWMAELVPESMRAGFWAKRQGVAMLATVICVAMTGWFLDLFPDTSLTGFGWLLIIAAVMGVMDIVVHWFVAEPTPPPANRSLSIRKRMLQPLENRDFLYFTLAMCVWFFGLGFFGPFLNVYLKSTFGVTYTHLSAIQLAGMVSSVVSSFVGGRLIDRVGLRTYGLAMVVAIPVFSIVWFFLDGNATGLLPILGRVPQPVMLLCISSLLAGGVFAAVGMLQLNLLSTLSPSEGRTMAMAVHWTLVGLLSSAGPIAGGWVKDWFTAHPLDLQLYAGTRFSYFQIMIILHIIMIWFVMLPLLIKIQRKDGEWPVEQAVADIFILTPLRSVRNVYSFNLAASTVAMNTFKGTATAAGKIAAKAALDTGTIAIQAMKDTVEAASRAGRASIEKEKGKKVRRR</sequence>
<dbReference type="EMBL" id="CAAHFG010000001">
    <property type="protein sequence ID" value="VGO13753.1"/>
    <property type="molecule type" value="Genomic_DNA"/>
</dbReference>
<dbReference type="AlphaFoldDB" id="A0A6C2U1J5"/>
<feature type="transmembrane region" description="Helical" evidence="4">
    <location>
        <begin position="264"/>
        <end position="284"/>
    </location>
</feature>
<accession>A0A6C2U1J5</accession>
<feature type="transmembrane region" description="Helical" evidence="4">
    <location>
        <begin position="370"/>
        <end position="392"/>
    </location>
</feature>
<name>A0A6C2U1J5_PONDE</name>
<dbReference type="Pfam" id="PF07690">
    <property type="entry name" value="MFS_1"/>
    <property type="match status" value="1"/>
</dbReference>
<feature type="transmembrane region" description="Helical" evidence="4">
    <location>
        <begin position="81"/>
        <end position="104"/>
    </location>
</feature>
<feature type="transmembrane region" description="Helical" evidence="4">
    <location>
        <begin position="333"/>
        <end position="358"/>
    </location>
</feature>
<evidence type="ECO:0000256" key="3">
    <source>
        <dbReference type="ARBA" id="ARBA00023136"/>
    </source>
</evidence>
<dbReference type="InterPro" id="IPR052528">
    <property type="entry name" value="Sugar_transport-like"/>
</dbReference>
<keyword evidence="3 4" id="KW-0472">Membrane</keyword>
<evidence type="ECO:0000256" key="1">
    <source>
        <dbReference type="ARBA" id="ARBA00022692"/>
    </source>
</evidence>
<gene>
    <name evidence="5" type="ORF">PDESU_02310</name>
</gene>
<dbReference type="PANTHER" id="PTHR23526:SF2">
    <property type="entry name" value="MAJOR FACILITATOR SUPERFAMILY (MFS) PROFILE DOMAIN-CONTAINING PROTEIN"/>
    <property type="match status" value="1"/>
</dbReference>
<evidence type="ECO:0000256" key="2">
    <source>
        <dbReference type="ARBA" id="ARBA00022989"/>
    </source>
</evidence>
<evidence type="ECO:0000313" key="5">
    <source>
        <dbReference type="EMBL" id="VGO13753.1"/>
    </source>
</evidence>
<feature type="transmembrane region" description="Helical" evidence="4">
    <location>
        <begin position="412"/>
        <end position="434"/>
    </location>
</feature>
<protein>
    <recommendedName>
        <fullName evidence="7">Major facilitator superfamily (MFS) profile domain-containing protein</fullName>
    </recommendedName>
</protein>
<dbReference type="RefSeq" id="WP_136079298.1">
    <property type="nucleotide sequence ID" value="NZ_CAAHFG010000001.1"/>
</dbReference>
<dbReference type="GO" id="GO:0022857">
    <property type="term" value="F:transmembrane transporter activity"/>
    <property type="evidence" value="ECO:0007669"/>
    <property type="project" value="InterPro"/>
</dbReference>
<dbReference type="PANTHER" id="PTHR23526">
    <property type="entry name" value="INTEGRAL MEMBRANE TRANSPORT PROTEIN-RELATED"/>
    <property type="match status" value="1"/>
</dbReference>
<evidence type="ECO:0008006" key="7">
    <source>
        <dbReference type="Google" id="ProtNLM"/>
    </source>
</evidence>
<proteinExistence type="predicted"/>
<keyword evidence="2 4" id="KW-1133">Transmembrane helix</keyword>
<dbReference type="InterPro" id="IPR036259">
    <property type="entry name" value="MFS_trans_sf"/>
</dbReference>
<evidence type="ECO:0000256" key="4">
    <source>
        <dbReference type="SAM" id="Phobius"/>
    </source>
</evidence>
<feature type="transmembrane region" description="Helical" evidence="4">
    <location>
        <begin position="110"/>
        <end position="134"/>
    </location>
</feature>
<keyword evidence="1 4" id="KW-0812">Transmembrane</keyword>
<dbReference type="Gene3D" id="1.20.1250.20">
    <property type="entry name" value="MFS general substrate transporter like domains"/>
    <property type="match status" value="2"/>
</dbReference>
<feature type="transmembrane region" description="Helical" evidence="4">
    <location>
        <begin position="21"/>
        <end position="42"/>
    </location>
</feature>
<dbReference type="SUPFAM" id="SSF103473">
    <property type="entry name" value="MFS general substrate transporter"/>
    <property type="match status" value="1"/>
</dbReference>
<organism evidence="5 6">
    <name type="scientific">Pontiella desulfatans</name>
    <dbReference type="NCBI Taxonomy" id="2750659"/>
    <lineage>
        <taxon>Bacteria</taxon>
        <taxon>Pseudomonadati</taxon>
        <taxon>Kiritimatiellota</taxon>
        <taxon>Kiritimatiellia</taxon>
        <taxon>Kiritimatiellales</taxon>
        <taxon>Pontiellaceae</taxon>
        <taxon>Pontiella</taxon>
    </lineage>
</organism>
<dbReference type="Proteomes" id="UP000366872">
    <property type="component" value="Unassembled WGS sequence"/>
</dbReference>
<feature type="transmembrane region" description="Helical" evidence="4">
    <location>
        <begin position="48"/>
        <end position="69"/>
    </location>
</feature>